<dbReference type="InterPro" id="IPR041705">
    <property type="entry name" value="PIN_Sll0205"/>
</dbReference>
<evidence type="ECO:0000256" key="5">
    <source>
        <dbReference type="HAMAP-Rule" id="MF_00265"/>
    </source>
</evidence>
<dbReference type="SUPFAM" id="SSF88723">
    <property type="entry name" value="PIN domain-like"/>
    <property type="match status" value="1"/>
</dbReference>
<dbReference type="InterPro" id="IPR052919">
    <property type="entry name" value="TA_system_RNase"/>
</dbReference>
<dbReference type="STRING" id="416943.SAMN05445871_5885"/>
<evidence type="ECO:0000256" key="4">
    <source>
        <dbReference type="ARBA" id="ARBA00022801"/>
    </source>
</evidence>
<gene>
    <name evidence="5" type="primary">vapC</name>
    <name evidence="7" type="ORF">SAMN05192542_101359</name>
</gene>
<dbReference type="InterPro" id="IPR002716">
    <property type="entry name" value="PIN_dom"/>
</dbReference>
<dbReference type="GO" id="GO:0090729">
    <property type="term" value="F:toxin activity"/>
    <property type="evidence" value="ECO:0007669"/>
    <property type="project" value="UniProtKB-KW"/>
</dbReference>
<comment type="function">
    <text evidence="5">Toxic component of a toxin-antitoxin (TA) system. An RNase.</text>
</comment>
<comment type="cofactor">
    <cofactor evidence="5">
        <name>Mg(2+)</name>
        <dbReference type="ChEBI" id="CHEBI:18420"/>
    </cofactor>
</comment>
<proteinExistence type="inferred from homology"/>
<dbReference type="GO" id="GO:0016787">
    <property type="term" value="F:hydrolase activity"/>
    <property type="evidence" value="ECO:0007669"/>
    <property type="project" value="UniProtKB-KW"/>
</dbReference>
<dbReference type="InterPro" id="IPR029060">
    <property type="entry name" value="PIN-like_dom_sf"/>
</dbReference>
<dbReference type="OrthoDB" id="9798990at2"/>
<evidence type="ECO:0000259" key="6">
    <source>
        <dbReference type="Pfam" id="PF01850"/>
    </source>
</evidence>
<comment type="caution">
    <text evidence="5">Lacks conserved residue(s) required for the propagation of feature annotation.</text>
</comment>
<keyword evidence="2 5" id="KW-0540">Nuclease</keyword>
<evidence type="ECO:0000256" key="1">
    <source>
        <dbReference type="ARBA" id="ARBA00022649"/>
    </source>
</evidence>
<keyword evidence="8" id="KW-1185">Reference proteome</keyword>
<name>A0A1H7FJA7_9BURK</name>
<dbReference type="InterPro" id="IPR022907">
    <property type="entry name" value="VapC_family"/>
</dbReference>
<evidence type="ECO:0000256" key="3">
    <source>
        <dbReference type="ARBA" id="ARBA00022723"/>
    </source>
</evidence>
<dbReference type="CDD" id="cd09872">
    <property type="entry name" value="PIN_Sll0205-like"/>
    <property type="match status" value="1"/>
</dbReference>
<dbReference type="RefSeq" id="WP_090552355.1">
    <property type="nucleotide sequence ID" value="NZ_FNSR01000003.1"/>
</dbReference>
<dbReference type="PANTHER" id="PTHR36173">
    <property type="entry name" value="RIBONUCLEASE VAPC16-RELATED"/>
    <property type="match status" value="1"/>
</dbReference>
<dbReference type="Pfam" id="PF01850">
    <property type="entry name" value="PIN"/>
    <property type="match status" value="1"/>
</dbReference>
<keyword evidence="5" id="KW-0460">Magnesium</keyword>
<dbReference type="Proteomes" id="UP000199120">
    <property type="component" value="Unassembled WGS sequence"/>
</dbReference>
<keyword evidence="4 5" id="KW-0378">Hydrolase</keyword>
<dbReference type="AlphaFoldDB" id="A0A1H7FJA7"/>
<comment type="similarity">
    <text evidence="5">Belongs to the PINc/VapC protein family.</text>
</comment>
<dbReference type="PANTHER" id="PTHR36173:SF1">
    <property type="entry name" value="RIBONUCLEASE VAPC22"/>
    <property type="match status" value="1"/>
</dbReference>
<evidence type="ECO:0000313" key="7">
    <source>
        <dbReference type="EMBL" id="SEK26183.1"/>
    </source>
</evidence>
<reference evidence="8" key="1">
    <citation type="submission" date="2016-10" db="EMBL/GenBank/DDBJ databases">
        <authorList>
            <person name="Varghese N."/>
            <person name="Submissions S."/>
        </authorList>
    </citation>
    <scope>NUCLEOTIDE SEQUENCE [LARGE SCALE GENOMIC DNA]</scope>
    <source>
        <strain evidence="8">LMG 26416</strain>
    </source>
</reference>
<evidence type="ECO:0000313" key="8">
    <source>
        <dbReference type="Proteomes" id="UP000199120"/>
    </source>
</evidence>
<dbReference type="GO" id="GO:0000287">
    <property type="term" value="F:magnesium ion binding"/>
    <property type="evidence" value="ECO:0007669"/>
    <property type="project" value="UniProtKB-UniRule"/>
</dbReference>
<organism evidence="7 8">
    <name type="scientific">Paraburkholderia caballeronis</name>
    <dbReference type="NCBI Taxonomy" id="416943"/>
    <lineage>
        <taxon>Bacteria</taxon>
        <taxon>Pseudomonadati</taxon>
        <taxon>Pseudomonadota</taxon>
        <taxon>Betaproteobacteria</taxon>
        <taxon>Burkholderiales</taxon>
        <taxon>Burkholderiaceae</taxon>
        <taxon>Paraburkholderia</taxon>
    </lineage>
</organism>
<feature type="binding site" evidence="5">
    <location>
        <position position="5"/>
    </location>
    <ligand>
        <name>Mg(2+)</name>
        <dbReference type="ChEBI" id="CHEBI:18420"/>
    </ligand>
</feature>
<evidence type="ECO:0000256" key="2">
    <source>
        <dbReference type="ARBA" id="ARBA00022722"/>
    </source>
</evidence>
<dbReference type="EMBL" id="FOAJ01000001">
    <property type="protein sequence ID" value="SEK26183.1"/>
    <property type="molecule type" value="Genomic_DNA"/>
</dbReference>
<keyword evidence="3 5" id="KW-0479">Metal-binding</keyword>
<dbReference type="EC" id="3.1.-.-" evidence="5"/>
<dbReference type="Gene3D" id="3.40.50.1010">
    <property type="entry name" value="5'-nuclease"/>
    <property type="match status" value="1"/>
</dbReference>
<accession>A0A1H7FJA7</accession>
<protein>
    <recommendedName>
        <fullName evidence="5">Ribonuclease VapC</fullName>
        <shortName evidence="5">RNase VapC</shortName>
        <ecNumber evidence="5">3.1.-.-</ecNumber>
    </recommendedName>
    <alternativeName>
        <fullName evidence="5">Toxin VapC</fullName>
    </alternativeName>
</protein>
<sequence>MIVLDTRALLYWVGGGDELSQAARAAIDRALEGGGVAISTASALEVAQYVESGHLALSMDTRSWLSTLVSIEGVRMVPVDTAIAVRAASMSSALSSYQRMVAATARTLDSALVTPDPKVGQLAHVETIW</sequence>
<dbReference type="GO" id="GO:0004540">
    <property type="term" value="F:RNA nuclease activity"/>
    <property type="evidence" value="ECO:0007669"/>
    <property type="project" value="InterPro"/>
</dbReference>
<feature type="domain" description="PIN" evidence="6">
    <location>
        <begin position="2"/>
        <end position="122"/>
    </location>
</feature>
<keyword evidence="5" id="KW-0800">Toxin</keyword>
<dbReference type="HAMAP" id="MF_00265">
    <property type="entry name" value="VapC_Nob1"/>
    <property type="match status" value="1"/>
</dbReference>
<keyword evidence="1 5" id="KW-1277">Toxin-antitoxin system</keyword>